<protein>
    <submittedName>
        <fullName evidence="1">Uncharacterized protein</fullName>
    </submittedName>
</protein>
<name>A0A8D2GFK0_THEGE</name>
<evidence type="ECO:0000313" key="1">
    <source>
        <dbReference type="Ensembl" id="ENSTGEP00000034604.1"/>
    </source>
</evidence>
<reference evidence="1" key="1">
    <citation type="submission" date="2018-05" db="EMBL/GenBank/DDBJ databases">
        <title>Whole genome of Theropithecus gelada.</title>
        <authorList>
            <person name="Chiou K.L."/>
            <person name="Snyder-Mackler N."/>
        </authorList>
    </citation>
    <scope>NUCLEOTIDE SEQUENCE [LARGE SCALE GENOMIC DNA]</scope>
</reference>
<sequence length="61" mass="7039">MTACFNEQDCKLLNPKRETLTHMLLELTRSLFNRMDFEDLGMVGAWSPGGEAVLKFSRFLE</sequence>
<reference evidence="1" key="3">
    <citation type="submission" date="2025-09" db="UniProtKB">
        <authorList>
            <consortium name="Ensembl"/>
        </authorList>
    </citation>
    <scope>IDENTIFICATION</scope>
</reference>
<dbReference type="Proteomes" id="UP000694411">
    <property type="component" value="Chromosome 14"/>
</dbReference>
<accession>A0A8D2GFK0</accession>
<dbReference type="AlphaFoldDB" id="A0A8D2GFK0"/>
<dbReference type="Ensembl" id="ENSTGET00000041073.1">
    <property type="protein sequence ID" value="ENSTGEP00000034604.1"/>
    <property type="gene ID" value="ENSTGEG00000027588.1"/>
</dbReference>
<proteinExistence type="predicted"/>
<evidence type="ECO:0000313" key="2">
    <source>
        <dbReference type="Proteomes" id="UP000694411"/>
    </source>
</evidence>
<reference evidence="1" key="2">
    <citation type="submission" date="2025-08" db="UniProtKB">
        <authorList>
            <consortium name="Ensembl"/>
        </authorList>
    </citation>
    <scope>IDENTIFICATION</scope>
</reference>
<keyword evidence="2" id="KW-1185">Reference proteome</keyword>
<organism evidence="1 2">
    <name type="scientific">Theropithecus gelada</name>
    <name type="common">Gelada baboon</name>
    <dbReference type="NCBI Taxonomy" id="9565"/>
    <lineage>
        <taxon>Eukaryota</taxon>
        <taxon>Metazoa</taxon>
        <taxon>Chordata</taxon>
        <taxon>Craniata</taxon>
        <taxon>Vertebrata</taxon>
        <taxon>Euteleostomi</taxon>
        <taxon>Mammalia</taxon>
        <taxon>Eutheria</taxon>
        <taxon>Euarchontoglires</taxon>
        <taxon>Primates</taxon>
        <taxon>Haplorrhini</taxon>
        <taxon>Catarrhini</taxon>
        <taxon>Cercopithecidae</taxon>
        <taxon>Cercopithecinae</taxon>
        <taxon>Theropithecus</taxon>
    </lineage>
</organism>